<dbReference type="Gene3D" id="3.40.50.10860">
    <property type="entry name" value="Leucine Dehydrogenase, chain A, domain 1"/>
    <property type="match status" value="1"/>
</dbReference>
<dbReference type="CDD" id="cd05313">
    <property type="entry name" value="NAD_bind_2_Glu_DH"/>
    <property type="match status" value="1"/>
</dbReference>
<reference evidence="11 12" key="1">
    <citation type="submission" date="2018-05" db="EMBL/GenBank/DDBJ databases">
        <title>Coraliomargarita sinensis sp. nov., isolated from a marine solar saltern.</title>
        <authorList>
            <person name="Zhou L.Y."/>
        </authorList>
    </citation>
    <scope>NUCLEOTIDE SEQUENCE [LARGE SCALE GENOMIC DNA]</scope>
    <source>
        <strain evidence="11 12">WN38</strain>
    </source>
</reference>
<feature type="site" description="Important for catalysis" evidence="7">
    <location>
        <position position="186"/>
    </location>
</feature>
<keyword evidence="6" id="KW-0520">NAD</keyword>
<dbReference type="GO" id="GO:0000166">
    <property type="term" value="F:nucleotide binding"/>
    <property type="evidence" value="ECO:0007669"/>
    <property type="project" value="UniProtKB-KW"/>
</dbReference>
<dbReference type="Proteomes" id="UP000247099">
    <property type="component" value="Unassembled WGS sequence"/>
</dbReference>
<organism evidence="11 12">
    <name type="scientific">Coraliomargarita sinensis</name>
    <dbReference type="NCBI Taxonomy" id="2174842"/>
    <lineage>
        <taxon>Bacteria</taxon>
        <taxon>Pseudomonadati</taxon>
        <taxon>Verrucomicrobiota</taxon>
        <taxon>Opitutia</taxon>
        <taxon>Puniceicoccales</taxon>
        <taxon>Coraliomargaritaceae</taxon>
        <taxon>Coraliomargarita</taxon>
    </lineage>
</organism>
<dbReference type="InterPro" id="IPR006095">
    <property type="entry name" value="Glu/Leu/Phe/Val/Trp_DH"/>
</dbReference>
<dbReference type="Gene3D" id="1.10.285.10">
    <property type="entry name" value="Glutamate Dehydrogenase, chain A, domain 3"/>
    <property type="match status" value="2"/>
</dbReference>
<dbReference type="NCBIfam" id="NF006929">
    <property type="entry name" value="PRK09414.1"/>
    <property type="match status" value="1"/>
</dbReference>
<keyword evidence="3 4" id="KW-0560">Oxidoreductase</keyword>
<dbReference type="InParanoid" id="A0A317ZG43"/>
<feature type="binding site" evidence="6">
    <location>
        <position position="260"/>
    </location>
    <ligand>
        <name>NAD(+)</name>
        <dbReference type="ChEBI" id="CHEBI:57540"/>
    </ligand>
</feature>
<keyword evidence="6" id="KW-0547">Nucleotide-binding</keyword>
<evidence type="ECO:0000259" key="10">
    <source>
        <dbReference type="SMART" id="SM00839"/>
    </source>
</evidence>
<dbReference type="InterPro" id="IPR006096">
    <property type="entry name" value="Glu/Leu/Phe/Val/Trp_DH_C"/>
</dbReference>
<dbReference type="FunFam" id="3.40.50.10860:FF:000002">
    <property type="entry name" value="Glutamate dehydrogenase"/>
    <property type="match status" value="1"/>
</dbReference>
<feature type="compositionally biased region" description="Basic and acidic residues" evidence="9">
    <location>
        <begin position="15"/>
        <end position="24"/>
    </location>
</feature>
<dbReference type="AlphaFoldDB" id="A0A317ZG43"/>
<accession>A0A317ZG43</accession>
<feature type="region of interest" description="Disordered" evidence="9">
    <location>
        <begin position="1"/>
        <end position="24"/>
    </location>
</feature>
<evidence type="ECO:0000256" key="9">
    <source>
        <dbReference type="SAM" id="MobiDB-lite"/>
    </source>
</evidence>
<dbReference type="GO" id="GO:0006537">
    <property type="term" value="P:glutamate biosynthetic process"/>
    <property type="evidence" value="ECO:0007669"/>
    <property type="project" value="TreeGrafter"/>
</dbReference>
<dbReference type="PIRSF" id="PIRSF000185">
    <property type="entry name" value="Glu_DH"/>
    <property type="match status" value="1"/>
</dbReference>
<dbReference type="InterPro" id="IPR033524">
    <property type="entry name" value="Glu/Leu/Phe/Val_DH_AS"/>
</dbReference>
<dbReference type="FunFam" id="3.40.50.720:FF:000030">
    <property type="entry name" value="Glutamate dehydrogenase"/>
    <property type="match status" value="1"/>
</dbReference>
<evidence type="ECO:0000256" key="8">
    <source>
        <dbReference type="RuleBase" id="RU004417"/>
    </source>
</evidence>
<dbReference type="GO" id="GO:0004354">
    <property type="term" value="F:glutamate dehydrogenase (NADP+) activity"/>
    <property type="evidence" value="ECO:0007669"/>
    <property type="project" value="TreeGrafter"/>
</dbReference>
<evidence type="ECO:0000256" key="6">
    <source>
        <dbReference type="PIRSR" id="PIRSR000185-2"/>
    </source>
</evidence>
<dbReference type="PRINTS" id="PR00082">
    <property type="entry name" value="GLFDHDRGNASE"/>
</dbReference>
<dbReference type="GO" id="GO:0005829">
    <property type="term" value="C:cytosol"/>
    <property type="evidence" value="ECO:0007669"/>
    <property type="project" value="TreeGrafter"/>
</dbReference>
<dbReference type="Gene3D" id="3.40.50.720">
    <property type="entry name" value="NAD(P)-binding Rossmann-like Domain"/>
    <property type="match status" value="1"/>
</dbReference>
<evidence type="ECO:0000313" key="12">
    <source>
        <dbReference type="Proteomes" id="UP000247099"/>
    </source>
</evidence>
<dbReference type="SMART" id="SM00839">
    <property type="entry name" value="ELFV_dehydrog"/>
    <property type="match status" value="1"/>
</dbReference>
<protein>
    <recommendedName>
        <fullName evidence="4">Glutamate dehydrogenase</fullName>
    </recommendedName>
</protein>
<keyword evidence="12" id="KW-1185">Reference proteome</keyword>
<dbReference type="Pfam" id="PF00208">
    <property type="entry name" value="ELFV_dehydrog"/>
    <property type="match status" value="1"/>
</dbReference>
<feature type="binding site" evidence="6">
    <location>
        <position position="229"/>
    </location>
    <ligand>
        <name>NAD(+)</name>
        <dbReference type="ChEBI" id="CHEBI:57540"/>
    </ligand>
</feature>
<dbReference type="SUPFAM" id="SSF51735">
    <property type="entry name" value="NAD(P)-binding Rossmann-fold domains"/>
    <property type="match status" value="1"/>
</dbReference>
<dbReference type="InterPro" id="IPR046346">
    <property type="entry name" value="Aminoacid_DH-like_N_sf"/>
</dbReference>
<dbReference type="PROSITE" id="PS00074">
    <property type="entry name" value="GLFV_DEHYDROGENASE"/>
    <property type="match status" value="1"/>
</dbReference>
<feature type="binding site" evidence="6">
    <location>
        <position position="134"/>
    </location>
    <ligand>
        <name>substrate</name>
    </ligand>
</feature>
<evidence type="ECO:0000256" key="7">
    <source>
        <dbReference type="PIRSR" id="PIRSR000185-3"/>
    </source>
</evidence>
<sequence length="465" mass="51238">MNASNKTNSATSNQKRKDNPASEKLDTFLQELAERHPNEQEFHDAVREFMQTVFPEVEDWETLHRDAVLDRLVEPDRIFSFRVCWEDDSGRVRVNRGYRVQFNSTLGPYKGGLRFHPSVNLGILKFLAFEQVFKNALTQLPLGGGKGGSDFNPRGKSDREVMRFCQSFMTELARHIGPDRDVPAGDIGVGEREIGYLYGQYKRLQDESRAVLTGKGVGYGGSVLRTEATGYGAVLFAETMLRRHKDGLEGKICALSGAGNVALFAAEKLTSLGARVVTLSDSDGFIHCPDGLDEEAIASIKELKFVQRGRLKEYAEATGCDYHADEAPWGVSCDLAFPCATQGELDGEAAKTLLKNGCLGVVEGANMPATLEAIDLFRRNKCYFAPGKAANAGGVAVSGLEMTQNSMRLSWDRERMEKELAAIMQTIHEQCVREGDEGDWVDYVKGANLASFKRVADAMLSLGIH</sequence>
<feature type="compositionally biased region" description="Low complexity" evidence="9">
    <location>
        <begin position="1"/>
        <end position="13"/>
    </location>
</feature>
<dbReference type="InterPro" id="IPR036291">
    <property type="entry name" value="NAD(P)-bd_dom_sf"/>
</dbReference>
<feature type="binding site" evidence="6">
    <location>
        <position position="110"/>
    </location>
    <ligand>
        <name>substrate</name>
    </ligand>
</feature>
<dbReference type="Pfam" id="PF02812">
    <property type="entry name" value="ELFV_dehydrog_N"/>
    <property type="match status" value="1"/>
</dbReference>
<evidence type="ECO:0000313" key="11">
    <source>
        <dbReference type="EMBL" id="PXA03183.1"/>
    </source>
</evidence>
<comment type="similarity">
    <text evidence="1 4 8">Belongs to the Glu/Leu/Phe/Val dehydrogenases family.</text>
</comment>
<feature type="domain" description="Glutamate/phenylalanine/leucine/valine/L-tryptophan dehydrogenase C-terminal" evidence="10">
    <location>
        <begin position="222"/>
        <end position="463"/>
    </location>
</feature>
<evidence type="ECO:0000256" key="2">
    <source>
        <dbReference type="ARBA" id="ARBA00011643"/>
    </source>
</evidence>
<feature type="active site" description="Proton donor" evidence="5">
    <location>
        <position position="146"/>
    </location>
</feature>
<dbReference type="RefSeq" id="WP_110131939.1">
    <property type="nucleotide sequence ID" value="NZ_QHJQ01000011.1"/>
</dbReference>
<dbReference type="InterPro" id="IPR033922">
    <property type="entry name" value="NAD_bind_Glu_DH"/>
</dbReference>
<dbReference type="OrthoDB" id="9803297at2"/>
<dbReference type="EMBL" id="QHJQ01000011">
    <property type="protein sequence ID" value="PXA03183.1"/>
    <property type="molecule type" value="Genomic_DNA"/>
</dbReference>
<comment type="caution">
    <text evidence="11">The sequence shown here is derived from an EMBL/GenBank/DDBJ whole genome shotgun (WGS) entry which is preliminary data.</text>
</comment>
<dbReference type="PANTHER" id="PTHR43571">
    <property type="entry name" value="NADP-SPECIFIC GLUTAMATE DEHYDROGENASE 1-RELATED"/>
    <property type="match status" value="1"/>
</dbReference>
<feature type="binding site" evidence="6">
    <location>
        <position position="185"/>
    </location>
    <ligand>
        <name>substrate</name>
    </ligand>
</feature>
<evidence type="ECO:0000256" key="5">
    <source>
        <dbReference type="PIRSR" id="PIRSR000185-1"/>
    </source>
</evidence>
<dbReference type="FunCoup" id="A0A317ZG43">
    <property type="interactions" value="375"/>
</dbReference>
<name>A0A317ZG43_9BACT</name>
<proteinExistence type="inferred from homology"/>
<dbReference type="InterPro" id="IPR050724">
    <property type="entry name" value="Glu_Leu_Phe_Val_DH"/>
</dbReference>
<feature type="binding site" evidence="6">
    <location>
        <position position="398"/>
    </location>
    <ligand>
        <name>substrate</name>
    </ligand>
</feature>
<gene>
    <name evidence="11" type="ORF">DDZ13_13240</name>
</gene>
<dbReference type="PANTHER" id="PTHR43571:SF1">
    <property type="entry name" value="NADP-SPECIFIC GLUTAMATE DEHYDROGENASE 1-RELATED"/>
    <property type="match status" value="1"/>
</dbReference>
<evidence type="ECO:0000256" key="3">
    <source>
        <dbReference type="ARBA" id="ARBA00023002"/>
    </source>
</evidence>
<dbReference type="SUPFAM" id="SSF53223">
    <property type="entry name" value="Aminoacid dehydrogenase-like, N-terminal domain"/>
    <property type="match status" value="1"/>
</dbReference>
<dbReference type="InterPro" id="IPR014362">
    <property type="entry name" value="Glu_DH"/>
</dbReference>
<dbReference type="InterPro" id="IPR006097">
    <property type="entry name" value="Glu/Leu/Phe/Val/Trp_DH_dimer"/>
</dbReference>
<comment type="subunit">
    <text evidence="2">Homohexamer.</text>
</comment>
<dbReference type="FunFam" id="1.10.285.10:FF:000001">
    <property type="entry name" value="Glutamate dehydrogenase"/>
    <property type="match status" value="1"/>
</dbReference>
<feature type="binding site" evidence="6">
    <location>
        <position position="131"/>
    </location>
    <ligand>
        <name>substrate</name>
    </ligand>
</feature>
<evidence type="ECO:0000256" key="4">
    <source>
        <dbReference type="PIRNR" id="PIRNR000185"/>
    </source>
</evidence>
<evidence type="ECO:0000256" key="1">
    <source>
        <dbReference type="ARBA" id="ARBA00006382"/>
    </source>
</evidence>